<evidence type="ECO:0000313" key="1">
    <source>
        <dbReference type="EMBL" id="HIW77550.1"/>
    </source>
</evidence>
<gene>
    <name evidence="1" type="ORF">H9874_00175</name>
</gene>
<dbReference type="EMBL" id="DXGI01000007">
    <property type="protein sequence ID" value="HIW77550.1"/>
    <property type="molecule type" value="Genomic_DNA"/>
</dbReference>
<name>A0A9D1U8W1_9BACT</name>
<dbReference type="Proteomes" id="UP000824264">
    <property type="component" value="Unassembled WGS sequence"/>
</dbReference>
<proteinExistence type="predicted"/>
<reference evidence="1" key="2">
    <citation type="submission" date="2021-04" db="EMBL/GenBank/DDBJ databases">
        <authorList>
            <person name="Gilroy R."/>
        </authorList>
    </citation>
    <scope>NUCLEOTIDE SEQUENCE</scope>
    <source>
        <strain evidence="1">ChiSxjej5B17-1746</strain>
    </source>
</reference>
<organism evidence="1 2">
    <name type="scientific">Candidatus Bilophila faecipullorum</name>
    <dbReference type="NCBI Taxonomy" id="2838482"/>
    <lineage>
        <taxon>Bacteria</taxon>
        <taxon>Pseudomonadati</taxon>
        <taxon>Thermodesulfobacteriota</taxon>
        <taxon>Desulfovibrionia</taxon>
        <taxon>Desulfovibrionales</taxon>
        <taxon>Desulfovibrionaceae</taxon>
        <taxon>Bilophila</taxon>
    </lineage>
</organism>
<dbReference type="AlphaFoldDB" id="A0A9D1U8W1"/>
<sequence length="303" mass="31148">MAAPDRGLQAVPRGLDRNLTTYLQAIRTELLRLSGLVRGSDQSRAVRASEASVAFGGGTVSTASGSVDMGAIASQIFRDGSVTERKLADRAVAGGKLADNAVTSRTIAPGEVGNNALAEQAVTAGKLADGAVTAGALAMRCVTRDKLAEDAVGTPNLLDGAVTSDKLGKGAVTAEALGDWAVTFYKISPGAVETESIRDASVTAKKLAEDVRPPTWVSGDAKDGENVVIPGKWDGQPAVFLTGWSCAVPEPDPETGLQGLRVGPERFTEALDADGAGTGVWSFAATGDFSWMAMGRAREEAAT</sequence>
<reference evidence="1" key="1">
    <citation type="journal article" date="2021" name="PeerJ">
        <title>Extensive microbial diversity within the chicken gut microbiome revealed by metagenomics and culture.</title>
        <authorList>
            <person name="Gilroy R."/>
            <person name="Ravi A."/>
            <person name="Getino M."/>
            <person name="Pursley I."/>
            <person name="Horton D.L."/>
            <person name="Alikhan N.F."/>
            <person name="Baker D."/>
            <person name="Gharbi K."/>
            <person name="Hall N."/>
            <person name="Watson M."/>
            <person name="Adriaenssens E.M."/>
            <person name="Foster-Nyarko E."/>
            <person name="Jarju S."/>
            <person name="Secka A."/>
            <person name="Antonio M."/>
            <person name="Oren A."/>
            <person name="Chaudhuri R.R."/>
            <person name="La Ragione R."/>
            <person name="Hildebrand F."/>
            <person name="Pallen M.J."/>
        </authorList>
    </citation>
    <scope>NUCLEOTIDE SEQUENCE</scope>
    <source>
        <strain evidence="1">ChiSxjej5B17-1746</strain>
    </source>
</reference>
<protein>
    <submittedName>
        <fullName evidence="1">Uncharacterized protein</fullName>
    </submittedName>
</protein>
<accession>A0A9D1U8W1</accession>
<comment type="caution">
    <text evidence="1">The sequence shown here is derived from an EMBL/GenBank/DDBJ whole genome shotgun (WGS) entry which is preliminary data.</text>
</comment>
<evidence type="ECO:0000313" key="2">
    <source>
        <dbReference type="Proteomes" id="UP000824264"/>
    </source>
</evidence>